<dbReference type="InterPro" id="IPR011607">
    <property type="entry name" value="MGS-like_dom"/>
</dbReference>
<keyword evidence="1" id="KW-0472">Membrane</keyword>
<accession>C5LB29</accession>
<dbReference type="GO" id="GO:0004643">
    <property type="term" value="F:phosphoribosylaminoimidazolecarboxamide formyltransferase activity"/>
    <property type="evidence" value="ECO:0007669"/>
    <property type="project" value="InterPro"/>
</dbReference>
<evidence type="ECO:0000313" key="4">
    <source>
        <dbReference type="Proteomes" id="UP000007800"/>
    </source>
</evidence>
<evidence type="ECO:0000256" key="1">
    <source>
        <dbReference type="SAM" id="Phobius"/>
    </source>
</evidence>
<dbReference type="GO" id="GO:0005829">
    <property type="term" value="C:cytosol"/>
    <property type="evidence" value="ECO:0007669"/>
    <property type="project" value="TreeGrafter"/>
</dbReference>
<dbReference type="GeneID" id="9087236"/>
<dbReference type="RefSeq" id="XP_002774141.1">
    <property type="nucleotide sequence ID" value="XM_002774095.1"/>
</dbReference>
<protein>
    <submittedName>
        <fullName evidence="3">Bifunctional purine biosynthesis protein, putative</fullName>
    </submittedName>
</protein>
<dbReference type="InterPro" id="IPR036914">
    <property type="entry name" value="MGS-like_dom_sf"/>
</dbReference>
<dbReference type="EMBL" id="GG680905">
    <property type="protein sequence ID" value="EER05957.1"/>
    <property type="molecule type" value="Genomic_DNA"/>
</dbReference>
<gene>
    <name evidence="3" type="ORF">Pmar_PMAR028142</name>
</gene>
<dbReference type="Pfam" id="PF02142">
    <property type="entry name" value="MGS"/>
    <property type="match status" value="1"/>
</dbReference>
<dbReference type="OrthoDB" id="6017153at2759"/>
<keyword evidence="1" id="KW-1133">Transmembrane helix</keyword>
<evidence type="ECO:0000259" key="2">
    <source>
        <dbReference type="Pfam" id="PF02142"/>
    </source>
</evidence>
<reference evidence="3 4" key="1">
    <citation type="submission" date="2008-07" db="EMBL/GenBank/DDBJ databases">
        <authorList>
            <person name="El-Sayed N."/>
            <person name="Caler E."/>
            <person name="Inman J."/>
            <person name="Amedeo P."/>
            <person name="Hass B."/>
            <person name="Wortman J."/>
        </authorList>
    </citation>
    <scope>NUCLEOTIDE SEQUENCE [LARGE SCALE GENOMIC DNA]</scope>
    <source>
        <strain evidence="4">ATCC 50983 / TXsc</strain>
    </source>
</reference>
<keyword evidence="4" id="KW-1185">Reference proteome</keyword>
<dbReference type="Proteomes" id="UP000007800">
    <property type="component" value="Unassembled WGS sequence"/>
</dbReference>
<dbReference type="GO" id="GO:0003937">
    <property type="term" value="F:IMP cyclohydrolase activity"/>
    <property type="evidence" value="ECO:0007669"/>
    <property type="project" value="InterPro"/>
</dbReference>
<dbReference type="InParanoid" id="C5LB29"/>
<feature type="transmembrane region" description="Helical" evidence="1">
    <location>
        <begin position="6"/>
        <end position="25"/>
    </location>
</feature>
<name>C5LB29_PERM5</name>
<feature type="domain" description="MGS-like" evidence="2">
    <location>
        <begin position="67"/>
        <end position="109"/>
    </location>
</feature>
<dbReference type="AlphaFoldDB" id="C5LB29"/>
<dbReference type="PANTHER" id="PTHR11692">
    <property type="entry name" value="BIFUNCTIONAL PURINE BIOSYNTHESIS PROTEIN PURH"/>
    <property type="match status" value="1"/>
</dbReference>
<dbReference type="GO" id="GO:0006189">
    <property type="term" value="P:'de novo' IMP biosynthetic process"/>
    <property type="evidence" value="ECO:0007669"/>
    <property type="project" value="TreeGrafter"/>
</dbReference>
<organism evidence="4">
    <name type="scientific">Perkinsus marinus (strain ATCC 50983 / TXsc)</name>
    <dbReference type="NCBI Taxonomy" id="423536"/>
    <lineage>
        <taxon>Eukaryota</taxon>
        <taxon>Sar</taxon>
        <taxon>Alveolata</taxon>
        <taxon>Perkinsozoa</taxon>
        <taxon>Perkinsea</taxon>
        <taxon>Perkinsida</taxon>
        <taxon>Perkinsidae</taxon>
        <taxon>Perkinsus</taxon>
    </lineage>
</organism>
<evidence type="ECO:0000313" key="3">
    <source>
        <dbReference type="EMBL" id="EER05957.1"/>
    </source>
</evidence>
<dbReference type="SUPFAM" id="SSF52335">
    <property type="entry name" value="Methylglyoxal synthase-like"/>
    <property type="match status" value="1"/>
</dbReference>
<dbReference type="InterPro" id="IPR002695">
    <property type="entry name" value="PurH-like"/>
</dbReference>
<dbReference type="PANTHER" id="PTHR11692:SF0">
    <property type="entry name" value="BIFUNCTIONAL PURINE BIOSYNTHESIS PROTEIN ATIC"/>
    <property type="match status" value="1"/>
</dbReference>
<sequence>MFCRDTLTMYHVVFVVVVTWYCILVEMTGAENIVLGALSGTDEARLIVVKTALVSVCDKAGLDVLGKCLASYGVKILSTGGTAKKMEELGYSVMDVSDYTGSPEILDGESKPCLT</sequence>
<proteinExistence type="predicted"/>
<dbReference type="Gene3D" id="3.40.50.1380">
    <property type="entry name" value="Methylglyoxal synthase-like domain"/>
    <property type="match status" value="1"/>
</dbReference>
<keyword evidence="1" id="KW-0812">Transmembrane</keyword>